<name>A0ABW9WSP1_9BURK</name>
<proteinExistence type="predicted"/>
<dbReference type="RefSeq" id="WP_161048260.1">
    <property type="nucleotide sequence ID" value="NZ_WWCS01000071.1"/>
</dbReference>
<dbReference type="PANTHER" id="PTHR43356">
    <property type="entry name" value="PHOSPHATE ACETYLTRANSFERASE"/>
    <property type="match status" value="1"/>
</dbReference>
<evidence type="ECO:0000259" key="3">
    <source>
        <dbReference type="Pfam" id="PF01515"/>
    </source>
</evidence>
<feature type="non-terminal residue" evidence="4">
    <location>
        <position position="1"/>
    </location>
</feature>
<protein>
    <submittedName>
        <fullName evidence="4">Bifunctional enoyl-CoA hydratase/phosphate acetyltransferase</fullName>
    </submittedName>
</protein>
<dbReference type="InterPro" id="IPR050500">
    <property type="entry name" value="Phos_Acetyltrans/Butyryltrans"/>
</dbReference>
<dbReference type="InterPro" id="IPR002505">
    <property type="entry name" value="PTA_PTB"/>
</dbReference>
<dbReference type="EMBL" id="WWCS01000071">
    <property type="protein sequence ID" value="MYN43429.1"/>
    <property type="molecule type" value="Genomic_DNA"/>
</dbReference>
<organism evidence="4 5">
    <name type="scientific">Duganella margarita</name>
    <dbReference type="NCBI Taxonomy" id="2692170"/>
    <lineage>
        <taxon>Bacteria</taxon>
        <taxon>Pseudomonadati</taxon>
        <taxon>Pseudomonadota</taxon>
        <taxon>Betaproteobacteria</taxon>
        <taxon>Burkholderiales</taxon>
        <taxon>Oxalobacteraceae</taxon>
        <taxon>Telluria group</taxon>
        <taxon>Duganella</taxon>
    </lineage>
</organism>
<sequence length="213" mass="21201">VTLIDAPHSHAAAARAAALAAAGEAALLMQGSLHTDELMAAVRAEPGLRTQRCLSHVFRAEVPLYEQVLLISDGVLNLQPALEDKADIARNAIDLAHALGSAAPRVAILAAVPTVSAAMPSTLDAAALCKMAERGQLSGALVDGPLAFDQAIAPAAARAGGVVSAVAGHAEILIAPNLDAGSLLVKQLECLAGAAVCGVVAGARVPIALADGA</sequence>
<dbReference type="PANTHER" id="PTHR43356:SF2">
    <property type="entry name" value="PHOSPHATE ACETYLTRANSFERASE"/>
    <property type="match status" value="1"/>
</dbReference>
<evidence type="ECO:0000313" key="5">
    <source>
        <dbReference type="Proteomes" id="UP000466332"/>
    </source>
</evidence>
<keyword evidence="5" id="KW-1185">Reference proteome</keyword>
<dbReference type="Gene3D" id="3.40.718.10">
    <property type="entry name" value="Isopropylmalate Dehydrogenase"/>
    <property type="match status" value="1"/>
</dbReference>
<evidence type="ECO:0000256" key="1">
    <source>
        <dbReference type="ARBA" id="ARBA00022679"/>
    </source>
</evidence>
<dbReference type="Proteomes" id="UP000466332">
    <property type="component" value="Unassembled WGS sequence"/>
</dbReference>
<accession>A0ABW9WSP1</accession>
<comment type="caution">
    <text evidence="4">The sequence shown here is derived from an EMBL/GenBank/DDBJ whole genome shotgun (WGS) entry which is preliminary data.</text>
</comment>
<dbReference type="SUPFAM" id="SSF53659">
    <property type="entry name" value="Isocitrate/Isopropylmalate dehydrogenase-like"/>
    <property type="match status" value="1"/>
</dbReference>
<dbReference type="NCBIfam" id="NF006045">
    <property type="entry name" value="PRK08190.1"/>
    <property type="match status" value="1"/>
</dbReference>
<evidence type="ECO:0000256" key="2">
    <source>
        <dbReference type="ARBA" id="ARBA00023315"/>
    </source>
</evidence>
<feature type="domain" description="Phosphate acetyl/butaryl transferase" evidence="3">
    <location>
        <begin position="13"/>
        <end position="209"/>
    </location>
</feature>
<evidence type="ECO:0000313" key="4">
    <source>
        <dbReference type="EMBL" id="MYN43429.1"/>
    </source>
</evidence>
<gene>
    <name evidence="4" type="ORF">GTP55_29285</name>
</gene>
<reference evidence="4 5" key="1">
    <citation type="submission" date="2019-12" db="EMBL/GenBank/DDBJ databases">
        <title>Novel species isolated from a subtropical stream in China.</title>
        <authorList>
            <person name="Lu H."/>
        </authorList>
    </citation>
    <scope>NUCLEOTIDE SEQUENCE [LARGE SCALE GENOMIC DNA]</scope>
    <source>
        <strain evidence="4 5">FT109W</strain>
    </source>
</reference>
<dbReference type="Pfam" id="PF01515">
    <property type="entry name" value="PTA_PTB"/>
    <property type="match status" value="1"/>
</dbReference>
<keyword evidence="2" id="KW-0012">Acyltransferase</keyword>
<keyword evidence="1" id="KW-0808">Transferase</keyword>
<feature type="non-terminal residue" evidence="4">
    <location>
        <position position="213"/>
    </location>
</feature>